<sequence>MYSNFGGGGPRSATPRQTATVPLLLRRLATSKMGAALGSGRLVPQVEGSGAGGARRFSPTATPASPSKARAASSLARIVSAVLCVAAMTWLLVTAADEDRLRRGLGGVSMRLATGGGADAADGTSLIAACRNRHDTLRKVLRSWAAVGGVDELVLVDWSSSPPLSDVVADVLPGEQRVRVIRVEGEAQWVLSRAYNLAASAATRADLLRVDCDYILSPNFSARHVLPPPPSPLPLSANEKVGTAAESSTADTGSSSSAATSLTAPALASAAFYSGHYGAARSENERHMNGALVVKRADLLAIGGYDERLQTYGWDDEDLYGRLVASGLVKRTIDYNAIKHVPHGDQERAQASVRFVGVEIDVNSLLLRDLPPWSSALAAGARSTYTHGSGGRGGRGAGDKTQRATTVLRATRVPANLRSLTPAHAVAHAWNLALGRRLHDEWEVPWDLLSSMESSVKERLLSRLVARGAAAKSSTAARPRLLVAHVQHGLGNRLRAYGSAAAYAAATDRELIVVWQADAHISANWTHLYDDSAHVVLSSFLPKWPDMKGGASWDTAWGAFSFYNYMEMDGGGAVKGQPIPHDPAKSIYFKGAYVMEPTEPKLSTWQAANDAIRALKPVPAVTEAVDGHVAAGLTGRVGVHIRCKALAADIADVPDADAEYGITATATMQRWRSAASVDTFAAEMRALVEAEPKTRFYVATDTAAAAVALRTDFPGAIDNQRRDCDGRDAACVVHALVDLLCLARTRALLGSNWSSFTEAAVRLGAPEPRLAGTHFGVAPKEVKVLTDGTKAPRARVQGEDTGR</sequence>
<proteinExistence type="predicted"/>
<protein>
    <submittedName>
        <fullName evidence="1">Uncharacterized protein</fullName>
    </submittedName>
</protein>
<name>A0ACC3C3J7_PYRYE</name>
<organism evidence="1 2">
    <name type="scientific">Pyropia yezoensis</name>
    <name type="common">Susabi-nori</name>
    <name type="synonym">Porphyra yezoensis</name>
    <dbReference type="NCBI Taxonomy" id="2788"/>
    <lineage>
        <taxon>Eukaryota</taxon>
        <taxon>Rhodophyta</taxon>
        <taxon>Bangiophyceae</taxon>
        <taxon>Bangiales</taxon>
        <taxon>Bangiaceae</taxon>
        <taxon>Pyropia</taxon>
    </lineage>
</organism>
<dbReference type="Proteomes" id="UP000798662">
    <property type="component" value="Chromosome 2"/>
</dbReference>
<reference evidence="1" key="1">
    <citation type="submission" date="2019-11" db="EMBL/GenBank/DDBJ databases">
        <title>Nori genome reveals adaptations in red seaweeds to the harsh intertidal environment.</title>
        <authorList>
            <person name="Wang D."/>
            <person name="Mao Y."/>
        </authorList>
    </citation>
    <scope>NUCLEOTIDE SEQUENCE</scope>
    <source>
        <tissue evidence="1">Gametophyte</tissue>
    </source>
</reference>
<evidence type="ECO:0000313" key="2">
    <source>
        <dbReference type="Proteomes" id="UP000798662"/>
    </source>
</evidence>
<evidence type="ECO:0000313" key="1">
    <source>
        <dbReference type="EMBL" id="KAK1864534.1"/>
    </source>
</evidence>
<gene>
    <name evidence="1" type="ORF">I4F81_007080</name>
</gene>
<dbReference type="EMBL" id="CM020619">
    <property type="protein sequence ID" value="KAK1864534.1"/>
    <property type="molecule type" value="Genomic_DNA"/>
</dbReference>
<keyword evidence="2" id="KW-1185">Reference proteome</keyword>
<accession>A0ACC3C3J7</accession>
<comment type="caution">
    <text evidence="1">The sequence shown here is derived from an EMBL/GenBank/DDBJ whole genome shotgun (WGS) entry which is preliminary data.</text>
</comment>